<comment type="caution">
    <text evidence="1">The sequence shown here is derived from an EMBL/GenBank/DDBJ whole genome shotgun (WGS) entry which is preliminary data.</text>
</comment>
<organism evidence="1 2">
    <name type="scientific">Smittium culicis</name>
    <dbReference type="NCBI Taxonomy" id="133412"/>
    <lineage>
        <taxon>Eukaryota</taxon>
        <taxon>Fungi</taxon>
        <taxon>Fungi incertae sedis</taxon>
        <taxon>Zoopagomycota</taxon>
        <taxon>Kickxellomycotina</taxon>
        <taxon>Harpellomycetes</taxon>
        <taxon>Harpellales</taxon>
        <taxon>Legeriomycetaceae</taxon>
        <taxon>Smittium</taxon>
    </lineage>
</organism>
<feature type="non-terminal residue" evidence="1">
    <location>
        <position position="74"/>
    </location>
</feature>
<gene>
    <name evidence="1" type="ORF">AYI70_g11227</name>
</gene>
<proteinExistence type="predicted"/>
<evidence type="ECO:0000313" key="1">
    <source>
        <dbReference type="EMBL" id="OMJ08931.1"/>
    </source>
</evidence>
<sequence>MYVVPARWSSCLMYDTSLSALNMTSRASMWFPLNWAHEQPTFMSEPPVQNFLRQVISPPKSMCLMETSLYMLMS</sequence>
<protein>
    <submittedName>
        <fullName evidence="1">Uncharacterized protein</fullName>
    </submittedName>
</protein>
<accession>A0A1R1X2U1</accession>
<name>A0A1R1X2U1_9FUNG</name>
<dbReference type="AlphaFoldDB" id="A0A1R1X2U1"/>
<dbReference type="EMBL" id="LSSN01005638">
    <property type="protein sequence ID" value="OMJ08931.1"/>
    <property type="molecule type" value="Genomic_DNA"/>
</dbReference>
<evidence type="ECO:0000313" key="2">
    <source>
        <dbReference type="Proteomes" id="UP000187283"/>
    </source>
</evidence>
<reference evidence="1 2" key="1">
    <citation type="submission" date="2017-01" db="EMBL/GenBank/DDBJ databases">
        <authorList>
            <person name="Mah S.A."/>
            <person name="Swanson W.J."/>
            <person name="Moy G.W."/>
            <person name="Vacquier V.D."/>
        </authorList>
    </citation>
    <scope>NUCLEOTIDE SEQUENCE [LARGE SCALE GENOMIC DNA]</scope>
    <source>
        <strain evidence="1 2">GSMNP</strain>
    </source>
</reference>
<keyword evidence="2" id="KW-1185">Reference proteome</keyword>
<dbReference type="Proteomes" id="UP000187283">
    <property type="component" value="Unassembled WGS sequence"/>
</dbReference>